<evidence type="ECO:0000259" key="3">
    <source>
        <dbReference type="Pfam" id="PF17933"/>
    </source>
</evidence>
<dbReference type="SUPFAM" id="SSF46689">
    <property type="entry name" value="Homeodomain-like"/>
    <property type="match status" value="1"/>
</dbReference>
<dbReference type="InterPro" id="IPR009057">
    <property type="entry name" value="Homeodomain-like_sf"/>
</dbReference>
<dbReference type="InterPro" id="IPR001647">
    <property type="entry name" value="HTH_TetR"/>
</dbReference>
<organism evidence="4 5">
    <name type="scientific">Rhodococcus chondri</name>
    <dbReference type="NCBI Taxonomy" id="3065941"/>
    <lineage>
        <taxon>Bacteria</taxon>
        <taxon>Bacillati</taxon>
        <taxon>Actinomycetota</taxon>
        <taxon>Actinomycetes</taxon>
        <taxon>Mycobacteriales</taxon>
        <taxon>Nocardiaceae</taxon>
        <taxon>Rhodococcus</taxon>
    </lineage>
</organism>
<proteinExistence type="predicted"/>
<protein>
    <submittedName>
        <fullName evidence="4">TetR family transcriptional regulator</fullName>
    </submittedName>
</protein>
<dbReference type="InterPro" id="IPR041484">
    <property type="entry name" value="TetR_C_25"/>
</dbReference>
<feature type="domain" description="HTH tetR-type" evidence="2">
    <location>
        <begin position="17"/>
        <end position="60"/>
    </location>
</feature>
<dbReference type="PANTHER" id="PTHR30055">
    <property type="entry name" value="HTH-TYPE TRANSCRIPTIONAL REGULATOR RUTR"/>
    <property type="match status" value="1"/>
</dbReference>
<dbReference type="SUPFAM" id="SSF48498">
    <property type="entry name" value="Tetracyclin repressor-like, C-terminal domain"/>
    <property type="match status" value="1"/>
</dbReference>
<reference evidence="4 5" key="1">
    <citation type="submission" date="2023-08" db="EMBL/GenBank/DDBJ databases">
        <authorList>
            <person name="Girao M."/>
            <person name="Carvalho M.F."/>
        </authorList>
    </citation>
    <scope>NUCLEOTIDE SEQUENCE [LARGE SCALE GENOMIC DNA]</scope>
    <source>
        <strain evidence="4 5">CC-R104</strain>
    </source>
</reference>
<dbReference type="Pfam" id="PF00440">
    <property type="entry name" value="TetR_N"/>
    <property type="match status" value="1"/>
</dbReference>
<dbReference type="EMBL" id="JAUZMZ010000103">
    <property type="protein sequence ID" value="MEE2033849.1"/>
    <property type="molecule type" value="Genomic_DNA"/>
</dbReference>
<dbReference type="Proteomes" id="UP001331936">
    <property type="component" value="Unassembled WGS sequence"/>
</dbReference>
<feature type="domain" description="TetR transcriptional regulator Rv1219c-like C-terminal" evidence="3">
    <location>
        <begin position="95"/>
        <end position="201"/>
    </location>
</feature>
<dbReference type="Pfam" id="PF17933">
    <property type="entry name" value="TetR_C_25"/>
    <property type="match status" value="1"/>
</dbReference>
<accession>A0ABU7JV99</accession>
<evidence type="ECO:0000259" key="2">
    <source>
        <dbReference type="Pfam" id="PF00440"/>
    </source>
</evidence>
<evidence type="ECO:0000313" key="5">
    <source>
        <dbReference type="Proteomes" id="UP001331936"/>
    </source>
</evidence>
<dbReference type="Gene3D" id="1.10.357.10">
    <property type="entry name" value="Tetracycline Repressor, domain 2"/>
    <property type="match status" value="1"/>
</dbReference>
<keyword evidence="5" id="KW-1185">Reference proteome</keyword>
<evidence type="ECO:0000313" key="4">
    <source>
        <dbReference type="EMBL" id="MEE2033849.1"/>
    </source>
</evidence>
<name>A0ABU7JV99_9NOCA</name>
<evidence type="ECO:0000256" key="1">
    <source>
        <dbReference type="ARBA" id="ARBA00023125"/>
    </source>
</evidence>
<dbReference type="PANTHER" id="PTHR30055:SF146">
    <property type="entry name" value="HTH-TYPE TRANSCRIPTIONAL DUAL REGULATOR CECR"/>
    <property type="match status" value="1"/>
</dbReference>
<gene>
    <name evidence="4" type="ORF">Q8814_17275</name>
</gene>
<dbReference type="InterPro" id="IPR036271">
    <property type="entry name" value="Tet_transcr_reg_TetR-rel_C_sf"/>
</dbReference>
<dbReference type="InterPro" id="IPR050109">
    <property type="entry name" value="HTH-type_TetR-like_transc_reg"/>
</dbReference>
<comment type="caution">
    <text evidence="4">The sequence shown here is derived from an EMBL/GenBank/DDBJ whole genome shotgun (WGS) entry which is preliminary data.</text>
</comment>
<sequence>MRSAKAGSGDLTTRARIRDTAIRCVAADGVDVSLRAIASECGVSASLIVHHFGSRAGLRAHCDRYVLDGIRERKTATLDPGAGAEALLEQSAHIERYAPFVGYVLRSLQAGGASATDFLDHLVDDTYDYLEKAVRAGTVRPSRAPADRARALVEFSVGALLLQLPGPDEHLDLDTLPAWLRAYTERLMLPMLELYTEPLLTDSSLLDAYLSVREASATRP</sequence>
<keyword evidence="1" id="KW-0238">DNA-binding</keyword>
<dbReference type="RefSeq" id="WP_330153241.1">
    <property type="nucleotide sequence ID" value="NZ_JAUZMZ010000103.1"/>
</dbReference>